<dbReference type="EnsemblMetazoa" id="AQUA011890-RA">
    <property type="protein sequence ID" value="AQUA011890-PA"/>
    <property type="gene ID" value="AQUA011890"/>
</dbReference>
<reference evidence="2" key="1">
    <citation type="submission" date="2020-05" db="UniProtKB">
        <authorList>
            <consortium name="EnsemblMetazoa"/>
        </authorList>
    </citation>
    <scope>IDENTIFICATION</scope>
    <source>
        <strain evidence="2">SANGQUA</strain>
    </source>
</reference>
<proteinExistence type="predicted"/>
<dbReference type="InterPro" id="IPR036396">
    <property type="entry name" value="Cyt_P450_sf"/>
</dbReference>
<evidence type="ECO:0000313" key="2">
    <source>
        <dbReference type="EnsemblMetazoa" id="AQUA011890-PA"/>
    </source>
</evidence>
<sequence>MGVSKKTQDQSGYDYAMAVMKMCDILHLRHRRKYAMLKLKIILSTILRNFRVYSDLKEEEFKLQADIILKREEGFQIRLEPRQRKSKTL</sequence>
<name>A0A182XPT8_ANOQN</name>
<evidence type="ECO:0000313" key="3">
    <source>
        <dbReference type="Proteomes" id="UP000076407"/>
    </source>
</evidence>
<accession>A0A182XPT8</accession>
<keyword evidence="3" id="KW-1185">Reference proteome</keyword>
<keyword evidence="1" id="KW-0560">Oxidoreductase</keyword>
<dbReference type="GO" id="GO:0016705">
    <property type="term" value="F:oxidoreductase activity, acting on paired donors, with incorporation or reduction of molecular oxygen"/>
    <property type="evidence" value="ECO:0007669"/>
    <property type="project" value="InterPro"/>
</dbReference>
<dbReference type="VEuPathDB" id="VectorBase:AQUA011890"/>
<dbReference type="Proteomes" id="UP000076407">
    <property type="component" value="Unassembled WGS sequence"/>
</dbReference>
<keyword evidence="1" id="KW-0503">Monooxygenase</keyword>
<protein>
    <submittedName>
        <fullName evidence="2">Uncharacterized protein</fullName>
    </submittedName>
</protein>
<evidence type="ECO:0000256" key="1">
    <source>
        <dbReference type="ARBA" id="ARBA00023033"/>
    </source>
</evidence>
<dbReference type="GO" id="GO:0020037">
    <property type="term" value="F:heme binding"/>
    <property type="evidence" value="ECO:0007669"/>
    <property type="project" value="InterPro"/>
</dbReference>
<dbReference type="GO" id="GO:0004497">
    <property type="term" value="F:monooxygenase activity"/>
    <property type="evidence" value="ECO:0007669"/>
    <property type="project" value="UniProtKB-KW"/>
</dbReference>
<organism evidence="2 3">
    <name type="scientific">Anopheles quadriannulatus</name>
    <name type="common">Mosquito</name>
    <dbReference type="NCBI Taxonomy" id="34691"/>
    <lineage>
        <taxon>Eukaryota</taxon>
        <taxon>Metazoa</taxon>
        <taxon>Ecdysozoa</taxon>
        <taxon>Arthropoda</taxon>
        <taxon>Hexapoda</taxon>
        <taxon>Insecta</taxon>
        <taxon>Pterygota</taxon>
        <taxon>Neoptera</taxon>
        <taxon>Endopterygota</taxon>
        <taxon>Diptera</taxon>
        <taxon>Nematocera</taxon>
        <taxon>Culicoidea</taxon>
        <taxon>Culicidae</taxon>
        <taxon>Anophelinae</taxon>
        <taxon>Anopheles</taxon>
    </lineage>
</organism>
<dbReference type="AlphaFoldDB" id="A0A182XPT8"/>
<dbReference type="Gene3D" id="1.10.630.10">
    <property type="entry name" value="Cytochrome P450"/>
    <property type="match status" value="1"/>
</dbReference>
<dbReference type="GO" id="GO:0005506">
    <property type="term" value="F:iron ion binding"/>
    <property type="evidence" value="ECO:0007669"/>
    <property type="project" value="InterPro"/>
</dbReference>
<dbReference type="STRING" id="34691.A0A182XPT8"/>
<dbReference type="SUPFAM" id="SSF48264">
    <property type="entry name" value="Cytochrome P450"/>
    <property type="match status" value="1"/>
</dbReference>